<feature type="domain" description="PLD phosphodiesterase" evidence="7">
    <location>
        <begin position="208"/>
        <end position="235"/>
    </location>
</feature>
<dbReference type="CDD" id="cd09174">
    <property type="entry name" value="PLDc_Nuc_like_unchar2"/>
    <property type="match status" value="1"/>
</dbReference>
<keyword evidence="6" id="KW-0443">Lipid metabolism</keyword>
<reference evidence="8 9" key="1">
    <citation type="submission" date="2016-04" db="EMBL/GenBank/DDBJ databases">
        <title>Complete genome sequencing of OXA-72 bearing Acinetobacter pittii strain IEC338SC.</title>
        <authorList>
            <person name="Brasiliense D.M."/>
            <person name="Lima K.V."/>
            <person name="Souza C.O."/>
            <person name="Dutra L.G."/>
            <person name="Mamizuka E.M."/>
            <person name="Perez-Chaparro P.J."/>
            <person name="McCulloch J.A."/>
        </authorList>
    </citation>
    <scope>NUCLEOTIDE SEQUENCE [LARGE SCALE GENOMIC DNA]</scope>
    <source>
        <strain evidence="8 9">IEC338SC</strain>
    </source>
</reference>
<evidence type="ECO:0000259" key="7">
    <source>
        <dbReference type="PROSITE" id="PS50035"/>
    </source>
</evidence>
<gene>
    <name evidence="8" type="primary">pld</name>
    <name evidence="8" type="ORF">IEC338SC_1714</name>
</gene>
<dbReference type="InterPro" id="IPR001736">
    <property type="entry name" value="PLipase_D/transphosphatidylase"/>
</dbReference>
<evidence type="ECO:0000256" key="1">
    <source>
        <dbReference type="ARBA" id="ARBA00000798"/>
    </source>
</evidence>
<evidence type="ECO:0000256" key="4">
    <source>
        <dbReference type="ARBA" id="ARBA00022801"/>
    </source>
</evidence>
<organism evidence="8 9">
    <name type="scientific">Acinetobacter pittii</name>
    <name type="common">Acinetobacter genomosp. 3</name>
    <dbReference type="NCBI Taxonomy" id="48296"/>
    <lineage>
        <taxon>Bacteria</taxon>
        <taxon>Pseudomonadati</taxon>
        <taxon>Pseudomonadota</taxon>
        <taxon>Gammaproteobacteria</taxon>
        <taxon>Moraxellales</taxon>
        <taxon>Moraxellaceae</taxon>
        <taxon>Acinetobacter</taxon>
        <taxon>Acinetobacter calcoaceticus/baumannii complex</taxon>
    </lineage>
</organism>
<dbReference type="InterPro" id="IPR051406">
    <property type="entry name" value="PLD_domain"/>
</dbReference>
<dbReference type="SUPFAM" id="SSF56024">
    <property type="entry name" value="Phospholipase D/nuclease"/>
    <property type="match status" value="1"/>
</dbReference>
<sequence>MNLSLLSIDSLAVIVIGEGASDYLSGPKLVELFNSFGSNDDYWMLSRTQGFPSRLDYTKDKITEINGTEFLTKLIESLVDDRRSSNPDFRAELINKIIKHDGYKLEKTEQGVYKLIGNDLTKTAKIKPVFESIEQEIIDHINSANYLVWVAVAWITSRKIARALYNQYKKGINIRIIVNDDDLTCQSGIAFENTNIEYFRISPNNLDFKNIMHHKFCVIDLKKVITGSFNWTNKASFNNENISIIEHREQAEAYAREFLKLIENEFKNI</sequence>
<evidence type="ECO:0000256" key="5">
    <source>
        <dbReference type="ARBA" id="ARBA00022963"/>
    </source>
</evidence>
<accession>A0AB33BJF2</accession>
<evidence type="ECO:0000256" key="6">
    <source>
        <dbReference type="ARBA" id="ARBA00023098"/>
    </source>
</evidence>
<dbReference type="GO" id="GO:0006793">
    <property type="term" value="P:phosphorus metabolic process"/>
    <property type="evidence" value="ECO:0007669"/>
    <property type="project" value="UniProtKB-ARBA"/>
</dbReference>
<dbReference type="Pfam" id="PF13091">
    <property type="entry name" value="PLDc_2"/>
    <property type="match status" value="1"/>
</dbReference>
<dbReference type="RefSeq" id="WP_063098468.1">
    <property type="nucleotide sequence ID" value="NZ_CP015145.1"/>
</dbReference>
<dbReference type="GO" id="GO:0004630">
    <property type="term" value="F:phospholipase D activity"/>
    <property type="evidence" value="ECO:0007669"/>
    <property type="project" value="UniProtKB-EC"/>
</dbReference>
<evidence type="ECO:0000313" key="9">
    <source>
        <dbReference type="Proteomes" id="UP000076152"/>
    </source>
</evidence>
<dbReference type="InterPro" id="IPR025202">
    <property type="entry name" value="PLD-like_dom"/>
</dbReference>
<dbReference type="EMBL" id="CP015145">
    <property type="protein sequence ID" value="AMX18852.1"/>
    <property type="molecule type" value="Genomic_DNA"/>
</dbReference>
<evidence type="ECO:0000256" key="2">
    <source>
        <dbReference type="ARBA" id="ARBA00008664"/>
    </source>
</evidence>
<dbReference type="PROSITE" id="PS50035">
    <property type="entry name" value="PLD"/>
    <property type="match status" value="1"/>
</dbReference>
<comment type="similarity">
    <text evidence="2">Belongs to the phospholipase D family.</text>
</comment>
<dbReference type="PANTHER" id="PTHR43856:SF1">
    <property type="entry name" value="MITOCHONDRIAL CARDIOLIPIN HYDROLASE"/>
    <property type="match status" value="1"/>
</dbReference>
<dbReference type="GO" id="GO:0016891">
    <property type="term" value="F:RNA endonuclease activity producing 5'-phosphomonoesters, hydrolytic mechanism"/>
    <property type="evidence" value="ECO:0007669"/>
    <property type="project" value="TreeGrafter"/>
</dbReference>
<dbReference type="Proteomes" id="UP000076152">
    <property type="component" value="Chromosome"/>
</dbReference>
<keyword evidence="5" id="KW-0442">Lipid degradation</keyword>
<evidence type="ECO:0000313" key="8">
    <source>
        <dbReference type="EMBL" id="AMX18852.1"/>
    </source>
</evidence>
<proteinExistence type="inferred from homology"/>
<evidence type="ECO:0000256" key="3">
    <source>
        <dbReference type="ARBA" id="ARBA00012027"/>
    </source>
</evidence>
<name>A0AB33BJF2_ACIPI</name>
<dbReference type="EC" id="3.1.4.4" evidence="3"/>
<dbReference type="PANTHER" id="PTHR43856">
    <property type="entry name" value="CARDIOLIPIN HYDROLASE"/>
    <property type="match status" value="1"/>
</dbReference>
<protein>
    <recommendedName>
        <fullName evidence="3">phospholipase D</fullName>
        <ecNumber evidence="3">3.1.4.4</ecNumber>
    </recommendedName>
</protein>
<keyword evidence="4" id="KW-0378">Hydrolase</keyword>
<dbReference type="GO" id="GO:0016042">
    <property type="term" value="P:lipid catabolic process"/>
    <property type="evidence" value="ECO:0007669"/>
    <property type="project" value="UniProtKB-KW"/>
</dbReference>
<dbReference type="AlphaFoldDB" id="A0AB33BJF2"/>
<comment type="catalytic activity">
    <reaction evidence="1">
        <text>a 1,2-diacyl-sn-glycero-3-phosphocholine + H2O = a 1,2-diacyl-sn-glycero-3-phosphate + choline + H(+)</text>
        <dbReference type="Rhea" id="RHEA:14445"/>
        <dbReference type="ChEBI" id="CHEBI:15354"/>
        <dbReference type="ChEBI" id="CHEBI:15377"/>
        <dbReference type="ChEBI" id="CHEBI:15378"/>
        <dbReference type="ChEBI" id="CHEBI:57643"/>
        <dbReference type="ChEBI" id="CHEBI:58608"/>
        <dbReference type="EC" id="3.1.4.4"/>
    </reaction>
</comment>
<dbReference type="Gene3D" id="3.30.870.10">
    <property type="entry name" value="Endonuclease Chain A"/>
    <property type="match status" value="1"/>
</dbReference>